<dbReference type="InterPro" id="IPR036390">
    <property type="entry name" value="WH_DNA-bd_sf"/>
</dbReference>
<comment type="similarity">
    <text evidence="1">Belongs to the DprA/Smf family.</text>
</comment>
<feature type="domain" description="Smf/DprA SLOG" evidence="2">
    <location>
        <begin position="77"/>
        <end position="285"/>
    </location>
</feature>
<evidence type="ECO:0000259" key="2">
    <source>
        <dbReference type="Pfam" id="PF02481"/>
    </source>
</evidence>
<evidence type="ECO:0000259" key="3">
    <source>
        <dbReference type="Pfam" id="PF17782"/>
    </source>
</evidence>
<dbReference type="Pfam" id="PF02481">
    <property type="entry name" value="DNA_processg_A"/>
    <property type="match status" value="1"/>
</dbReference>
<protein>
    <submittedName>
        <fullName evidence="4">DNA-protecting protein DprA</fullName>
    </submittedName>
</protein>
<dbReference type="GO" id="GO:0009294">
    <property type="term" value="P:DNA-mediated transformation"/>
    <property type="evidence" value="ECO:0007669"/>
    <property type="project" value="InterPro"/>
</dbReference>
<organism evidence="4 5">
    <name type="scientific">Iocasia fonsfrigidae</name>
    <dbReference type="NCBI Taxonomy" id="2682810"/>
    <lineage>
        <taxon>Bacteria</taxon>
        <taxon>Bacillati</taxon>
        <taxon>Bacillota</taxon>
        <taxon>Clostridia</taxon>
        <taxon>Halanaerobiales</taxon>
        <taxon>Halanaerobiaceae</taxon>
        <taxon>Iocasia</taxon>
    </lineage>
</organism>
<dbReference type="Gene3D" id="1.10.10.10">
    <property type="entry name" value="Winged helix-like DNA-binding domain superfamily/Winged helix DNA-binding domain"/>
    <property type="match status" value="1"/>
</dbReference>
<dbReference type="AlphaFoldDB" id="A0A8A7KHU4"/>
<sequence>MEERNCCLGLSIIKGLGSIRIAKLLKHFGSPLRVWQADERELAVVEGIGSLAAEIVKQRDKIKFEKVLQRIRSLNINFITINDQAYPVSLKNIYDPPPVLFYKGEYILDESCVAIVGSRKSTSYGRKIAEKMGYELAQKGITVVSGMARGIDTHGHLGSLKAKGKTIAVLGSGLDIIYPPENNELFNEIQHRGMVISEFPPGTKPLSGNFPQRNRIISGLSKGVLVVEASSRSGSLITASLALEQGRELFAIPGNINRTQSEGTNKLIKEGAKLVSSVNDILEELFIYSEIEEHNQTAYPELSADEEDVVKILQEEAELDINQLIEMTEKSPAVINTILLKLELKGIISREAGNKYIFLGLQNLLKPL</sequence>
<accession>A0A8A7KHU4</accession>
<dbReference type="InterPro" id="IPR010994">
    <property type="entry name" value="RuvA_2-like"/>
</dbReference>
<dbReference type="KEGG" id="ifn:GM661_10875"/>
<evidence type="ECO:0000313" key="5">
    <source>
        <dbReference type="Proteomes" id="UP000665020"/>
    </source>
</evidence>
<dbReference type="RefSeq" id="WP_230866864.1">
    <property type="nucleotide sequence ID" value="NZ_CP046640.1"/>
</dbReference>
<gene>
    <name evidence="4" type="primary">dprA</name>
    <name evidence="4" type="ORF">GM661_10875</name>
</gene>
<dbReference type="EMBL" id="CP046640">
    <property type="protein sequence ID" value="QTL98437.1"/>
    <property type="molecule type" value="Genomic_DNA"/>
</dbReference>
<dbReference type="Proteomes" id="UP000665020">
    <property type="component" value="Chromosome"/>
</dbReference>
<dbReference type="Gene3D" id="3.40.50.450">
    <property type="match status" value="1"/>
</dbReference>
<dbReference type="InterPro" id="IPR057666">
    <property type="entry name" value="DrpA_SLOG"/>
</dbReference>
<proteinExistence type="inferred from homology"/>
<dbReference type="InterPro" id="IPR036388">
    <property type="entry name" value="WH-like_DNA-bd_sf"/>
</dbReference>
<evidence type="ECO:0000313" key="4">
    <source>
        <dbReference type="EMBL" id="QTL98437.1"/>
    </source>
</evidence>
<dbReference type="SUPFAM" id="SSF46785">
    <property type="entry name" value="Winged helix' DNA-binding domain"/>
    <property type="match status" value="1"/>
</dbReference>
<dbReference type="PANTHER" id="PTHR43022">
    <property type="entry name" value="PROTEIN SMF"/>
    <property type="match status" value="1"/>
</dbReference>
<dbReference type="PANTHER" id="PTHR43022:SF1">
    <property type="entry name" value="PROTEIN SMF"/>
    <property type="match status" value="1"/>
</dbReference>
<dbReference type="Pfam" id="PF17782">
    <property type="entry name" value="WHD_DprA"/>
    <property type="match status" value="1"/>
</dbReference>
<keyword evidence="5" id="KW-1185">Reference proteome</keyword>
<name>A0A8A7KHU4_9FIRM</name>
<feature type="domain" description="DprA winged helix" evidence="3">
    <location>
        <begin position="297"/>
        <end position="354"/>
    </location>
</feature>
<evidence type="ECO:0000256" key="1">
    <source>
        <dbReference type="ARBA" id="ARBA00006525"/>
    </source>
</evidence>
<dbReference type="NCBIfam" id="TIGR00732">
    <property type="entry name" value="dprA"/>
    <property type="match status" value="1"/>
</dbReference>
<reference evidence="4" key="1">
    <citation type="submission" date="2019-12" db="EMBL/GenBank/DDBJ databases">
        <authorList>
            <person name="zhang j."/>
            <person name="sun C.M."/>
        </authorList>
    </citation>
    <scope>NUCLEOTIDE SEQUENCE</scope>
    <source>
        <strain evidence="4">NS-1</strain>
    </source>
</reference>
<dbReference type="SUPFAM" id="SSF47781">
    <property type="entry name" value="RuvA domain 2-like"/>
    <property type="match status" value="1"/>
</dbReference>
<dbReference type="SUPFAM" id="SSF102405">
    <property type="entry name" value="MCP/YpsA-like"/>
    <property type="match status" value="1"/>
</dbReference>
<dbReference type="InterPro" id="IPR003488">
    <property type="entry name" value="DprA"/>
</dbReference>
<dbReference type="InterPro" id="IPR041614">
    <property type="entry name" value="DprA_WH"/>
</dbReference>